<keyword evidence="14" id="KW-1185">Reference proteome</keyword>
<evidence type="ECO:0000256" key="5">
    <source>
        <dbReference type="ARBA" id="ARBA00018429"/>
    </source>
</evidence>
<dbReference type="PANTHER" id="PTHR11264">
    <property type="entry name" value="URACIL-DNA GLYCOSYLASE"/>
    <property type="match status" value="1"/>
</dbReference>
<dbReference type="NCBIfam" id="NF003589">
    <property type="entry name" value="PRK05254.1-2"/>
    <property type="match status" value="1"/>
</dbReference>
<evidence type="ECO:0000259" key="12">
    <source>
        <dbReference type="SMART" id="SM00986"/>
    </source>
</evidence>
<dbReference type="GO" id="GO:0097510">
    <property type="term" value="P:base-excision repair, AP site formation via deaminated base removal"/>
    <property type="evidence" value="ECO:0007669"/>
    <property type="project" value="TreeGrafter"/>
</dbReference>
<evidence type="ECO:0000256" key="6">
    <source>
        <dbReference type="ARBA" id="ARBA00022763"/>
    </source>
</evidence>
<dbReference type="eggNOG" id="COG0692">
    <property type="taxonomic scope" value="Bacteria"/>
</dbReference>
<dbReference type="Gene3D" id="3.40.470.10">
    <property type="entry name" value="Uracil-DNA glycosylase-like domain"/>
    <property type="match status" value="1"/>
</dbReference>
<dbReference type="NCBIfam" id="NF003588">
    <property type="entry name" value="PRK05254.1-1"/>
    <property type="match status" value="1"/>
</dbReference>
<keyword evidence="8 9" id="KW-0234">DNA repair</keyword>
<dbReference type="InterPro" id="IPR005122">
    <property type="entry name" value="Uracil-DNA_glycosylase-like"/>
</dbReference>
<dbReference type="AlphaFoldDB" id="M4V8A8"/>
<gene>
    <name evidence="9" type="primary">ung</name>
    <name evidence="13" type="ORF">A11Q_465</name>
</gene>
<evidence type="ECO:0000256" key="2">
    <source>
        <dbReference type="ARBA" id="ARBA00002631"/>
    </source>
</evidence>
<dbReference type="SMART" id="SM00986">
    <property type="entry name" value="UDG"/>
    <property type="match status" value="1"/>
</dbReference>
<evidence type="ECO:0000313" key="14">
    <source>
        <dbReference type="Proteomes" id="UP000012040"/>
    </source>
</evidence>
<dbReference type="OrthoDB" id="5291632at2"/>
<dbReference type="PROSITE" id="PS00130">
    <property type="entry name" value="U_DNA_GLYCOSYLASE"/>
    <property type="match status" value="1"/>
</dbReference>
<evidence type="ECO:0000256" key="1">
    <source>
        <dbReference type="ARBA" id="ARBA00001400"/>
    </source>
</evidence>
<organism evidence="13 14">
    <name type="scientific">Pseudobdellovibrio exovorus JSS</name>
    <dbReference type="NCBI Taxonomy" id="1184267"/>
    <lineage>
        <taxon>Bacteria</taxon>
        <taxon>Pseudomonadati</taxon>
        <taxon>Bdellovibrionota</taxon>
        <taxon>Bdellovibrionia</taxon>
        <taxon>Bdellovibrionales</taxon>
        <taxon>Pseudobdellovibrionaceae</taxon>
        <taxon>Pseudobdellovibrio</taxon>
    </lineage>
</organism>
<dbReference type="PANTHER" id="PTHR11264:SF0">
    <property type="entry name" value="URACIL-DNA GLYCOSYLASE"/>
    <property type="match status" value="1"/>
</dbReference>
<proteinExistence type="inferred from homology"/>
<evidence type="ECO:0000256" key="7">
    <source>
        <dbReference type="ARBA" id="ARBA00022801"/>
    </source>
</evidence>
<dbReference type="InterPro" id="IPR002043">
    <property type="entry name" value="UDG_fam1"/>
</dbReference>
<dbReference type="Pfam" id="PF03167">
    <property type="entry name" value="UDG"/>
    <property type="match status" value="1"/>
</dbReference>
<dbReference type="SMART" id="SM00987">
    <property type="entry name" value="UreE_C"/>
    <property type="match status" value="1"/>
</dbReference>
<dbReference type="GO" id="GO:0005737">
    <property type="term" value="C:cytoplasm"/>
    <property type="evidence" value="ECO:0007669"/>
    <property type="project" value="UniProtKB-SubCell"/>
</dbReference>
<reference evidence="13 14" key="1">
    <citation type="journal article" date="2013" name="ISME J.">
        <title>By their genes ye shall know them: genomic signatures of predatory bacteria.</title>
        <authorList>
            <person name="Pasternak Z."/>
            <person name="Pietrokovski S."/>
            <person name="Rotem O."/>
            <person name="Gophna U."/>
            <person name="Lurie-Weinberger M.N."/>
            <person name="Jurkevitch E."/>
        </authorList>
    </citation>
    <scope>NUCLEOTIDE SEQUENCE [LARGE SCALE GENOMIC DNA]</scope>
    <source>
        <strain evidence="13 14">JSS</strain>
    </source>
</reference>
<dbReference type="NCBIfam" id="TIGR00628">
    <property type="entry name" value="ung"/>
    <property type="match status" value="1"/>
</dbReference>
<evidence type="ECO:0000256" key="10">
    <source>
        <dbReference type="PROSITE-ProRule" id="PRU10072"/>
    </source>
</evidence>
<evidence type="ECO:0000256" key="9">
    <source>
        <dbReference type="HAMAP-Rule" id="MF_00148"/>
    </source>
</evidence>
<comment type="similarity">
    <text evidence="3 9 11">Belongs to the uracil-DNA glycosylase (UDG) superfamily. UNG family.</text>
</comment>
<evidence type="ECO:0000256" key="8">
    <source>
        <dbReference type="ARBA" id="ARBA00023204"/>
    </source>
</evidence>
<dbReference type="EC" id="3.2.2.27" evidence="4 9"/>
<keyword evidence="9" id="KW-0963">Cytoplasm</keyword>
<evidence type="ECO:0000256" key="3">
    <source>
        <dbReference type="ARBA" id="ARBA00008184"/>
    </source>
</evidence>
<feature type="domain" description="Uracil-DNA glycosylase-like" evidence="12">
    <location>
        <begin position="52"/>
        <end position="212"/>
    </location>
</feature>
<evidence type="ECO:0000313" key="13">
    <source>
        <dbReference type="EMBL" id="AGH94685.1"/>
    </source>
</evidence>
<dbReference type="InterPro" id="IPR036895">
    <property type="entry name" value="Uracil-DNA_glycosylase-like_sf"/>
</dbReference>
<name>M4V8A8_9BACT</name>
<accession>M4V8A8</accession>
<dbReference type="PATRIC" id="fig|1184267.3.peg.472"/>
<keyword evidence="6 9" id="KW-0227">DNA damage</keyword>
<dbReference type="KEGG" id="bex:A11Q_465"/>
<dbReference type="SUPFAM" id="SSF52141">
    <property type="entry name" value="Uracil-DNA glycosylase-like"/>
    <property type="match status" value="1"/>
</dbReference>
<dbReference type="CDD" id="cd10027">
    <property type="entry name" value="UDG-F1-like"/>
    <property type="match status" value="1"/>
</dbReference>
<feature type="active site" description="Proton acceptor" evidence="9 10">
    <location>
        <position position="67"/>
    </location>
</feature>
<sequence>MSQIKLSNSWLEYLKGEFEKEHMKKLKLFLTQQYQNKKIIFPATQNYFRALDLVDVKKVRVVILGQDPYHGVGQAHGLSFSVPEGVPFPPSLQNIFKELKEDLKIDLPKSGDLTRWAEQGVLLLNSVLTVEKDKAASHQNQGWELFTDKIISVINEECDHVVFVLWGAYAQKKAAFVDKKKHLVLASPHPSPLSAHRGFFGTRPFSKANAWLKSKGKEPIQW</sequence>
<dbReference type="RefSeq" id="WP_015469175.1">
    <property type="nucleotide sequence ID" value="NC_020813.1"/>
</dbReference>
<comment type="function">
    <text evidence="2 9 11">Excises uracil residues from the DNA which can arise as a result of misincorporation of dUMP residues by DNA polymerase or due to deamination of cytosine.</text>
</comment>
<keyword evidence="7 9" id="KW-0378">Hydrolase</keyword>
<dbReference type="NCBIfam" id="NF003591">
    <property type="entry name" value="PRK05254.1-4"/>
    <property type="match status" value="1"/>
</dbReference>
<comment type="subcellular location">
    <subcellularLocation>
        <location evidence="9">Cytoplasm</location>
    </subcellularLocation>
</comment>
<dbReference type="FunFam" id="3.40.470.10:FF:000001">
    <property type="entry name" value="Uracil-DNA glycosylase"/>
    <property type="match status" value="1"/>
</dbReference>
<dbReference type="Proteomes" id="UP000012040">
    <property type="component" value="Chromosome"/>
</dbReference>
<dbReference type="STRING" id="1184267.A11Q_465"/>
<evidence type="ECO:0000256" key="11">
    <source>
        <dbReference type="RuleBase" id="RU003780"/>
    </source>
</evidence>
<dbReference type="HOGENOM" id="CLU_032162_3_1_7"/>
<dbReference type="InterPro" id="IPR018085">
    <property type="entry name" value="Ura-DNA_Glyclase_AS"/>
</dbReference>
<dbReference type="NCBIfam" id="NF003592">
    <property type="entry name" value="PRK05254.1-5"/>
    <property type="match status" value="1"/>
</dbReference>
<comment type="catalytic activity">
    <reaction evidence="1 9 11">
        <text>Hydrolyzes single-stranded DNA or mismatched double-stranded DNA and polynucleotides, releasing free uracil.</text>
        <dbReference type="EC" id="3.2.2.27"/>
    </reaction>
</comment>
<dbReference type="EMBL" id="CP003537">
    <property type="protein sequence ID" value="AGH94685.1"/>
    <property type="molecule type" value="Genomic_DNA"/>
</dbReference>
<protein>
    <recommendedName>
        <fullName evidence="5 9">Uracil-DNA glycosylase</fullName>
        <shortName evidence="9">UDG</shortName>
        <ecNumber evidence="4 9">3.2.2.27</ecNumber>
    </recommendedName>
</protein>
<dbReference type="GO" id="GO:0004844">
    <property type="term" value="F:uracil DNA N-glycosylase activity"/>
    <property type="evidence" value="ECO:0007669"/>
    <property type="project" value="UniProtKB-UniRule"/>
</dbReference>
<evidence type="ECO:0000256" key="4">
    <source>
        <dbReference type="ARBA" id="ARBA00012030"/>
    </source>
</evidence>
<dbReference type="HAMAP" id="MF_00148">
    <property type="entry name" value="UDG"/>
    <property type="match status" value="1"/>
</dbReference>